<organism evidence="3 4">
    <name type="scientific">Erinaceus europaeus</name>
    <name type="common">Western European hedgehog</name>
    <dbReference type="NCBI Taxonomy" id="9365"/>
    <lineage>
        <taxon>Eukaryota</taxon>
        <taxon>Metazoa</taxon>
        <taxon>Chordata</taxon>
        <taxon>Craniata</taxon>
        <taxon>Vertebrata</taxon>
        <taxon>Euteleostomi</taxon>
        <taxon>Mammalia</taxon>
        <taxon>Eutheria</taxon>
        <taxon>Laurasiatheria</taxon>
        <taxon>Eulipotyphla</taxon>
        <taxon>Erinaceidae</taxon>
        <taxon>Erinaceinae</taxon>
        <taxon>Erinaceus</taxon>
    </lineage>
</organism>
<dbReference type="Pfam" id="PF21182">
    <property type="entry name" value="FOG1-like_PR"/>
    <property type="match status" value="1"/>
</dbReference>
<feature type="region of interest" description="Disordered" evidence="1">
    <location>
        <begin position="1"/>
        <end position="224"/>
    </location>
</feature>
<reference evidence="4" key="2">
    <citation type="submission" date="2025-08" db="UniProtKB">
        <authorList>
            <consortium name="RefSeq"/>
        </authorList>
    </citation>
    <scope>IDENTIFICATION</scope>
</reference>
<feature type="compositionally biased region" description="Low complexity" evidence="1">
    <location>
        <begin position="162"/>
        <end position="174"/>
    </location>
</feature>
<feature type="compositionally biased region" description="Basic and acidic residues" evidence="1">
    <location>
        <begin position="141"/>
        <end position="151"/>
    </location>
</feature>
<dbReference type="GeneID" id="132536733"/>
<feature type="domain" description="Zinc finger protein ZFPM1/2 PR" evidence="2">
    <location>
        <begin position="222"/>
        <end position="302"/>
    </location>
</feature>
<dbReference type="RefSeq" id="XP_060041011.1">
    <property type="nucleotide sequence ID" value="XM_060185028.1"/>
</dbReference>
<dbReference type="PANTHER" id="PTHR12958:SF4">
    <property type="entry name" value="ZINC FINGER PROTEIN ZFPM1"/>
    <property type="match status" value="1"/>
</dbReference>
<dbReference type="Proteomes" id="UP001652624">
    <property type="component" value="Chromosome 2"/>
</dbReference>
<feature type="compositionally biased region" description="Pro residues" evidence="1">
    <location>
        <begin position="183"/>
        <end position="193"/>
    </location>
</feature>
<protein>
    <submittedName>
        <fullName evidence="4">Zinc finger protein ZFPM1</fullName>
    </submittedName>
</protein>
<dbReference type="InterPro" id="IPR039746">
    <property type="entry name" value="FOG"/>
</dbReference>
<evidence type="ECO:0000313" key="3">
    <source>
        <dbReference type="Proteomes" id="UP001652624"/>
    </source>
</evidence>
<keyword evidence="3" id="KW-1185">Reference proteome</keyword>
<sequence>MGAWPRVTAPPARPRSSRPGGGRRSAARCPRGLRKGSGGRGVRPRAEEPTARRLRGPRARSAGPWPSALAARRLRAGRGGLGARTAAAVEPGGRGHEPPCGPAVSLPPAALQGLEAASGKARGAGDMSRRKQSNPRQIKRSLGDMETREEAQPTDIHSPEQEATTAEATGDTETLSPASSDAKPPPRSPTPPGRPEELEEQELEKPQLEEEEEEASGSWNCPDELELVLESGQRCVRTRQSLTEGLCWGPFRGNIQNRASSPGQAEPSSVPTLLLEDEYCWLRTLPQAPSEAEANTEIYRKGWYPSASPVLSAGWRASALPGQP</sequence>
<feature type="compositionally biased region" description="Basic residues" evidence="1">
    <location>
        <begin position="130"/>
        <end position="139"/>
    </location>
</feature>
<evidence type="ECO:0000256" key="1">
    <source>
        <dbReference type="SAM" id="MobiDB-lite"/>
    </source>
</evidence>
<evidence type="ECO:0000313" key="4">
    <source>
        <dbReference type="RefSeq" id="XP_060041011.1"/>
    </source>
</evidence>
<reference evidence="3" key="1">
    <citation type="submission" date="2025-05" db="UniProtKB">
        <authorList>
            <consortium name="RefSeq"/>
        </authorList>
    </citation>
    <scope>NUCLEOTIDE SEQUENCE [LARGE SCALE GENOMIC DNA]</scope>
</reference>
<dbReference type="InterPro" id="IPR049361">
    <property type="entry name" value="ZFPM1/2_PR"/>
</dbReference>
<gene>
    <name evidence="4" type="primary">ZFPM1</name>
</gene>
<evidence type="ECO:0000259" key="2">
    <source>
        <dbReference type="Pfam" id="PF21182"/>
    </source>
</evidence>
<dbReference type="PANTHER" id="PTHR12958">
    <property type="entry name" value="FRIEND OF GATA2-RELATED"/>
    <property type="match status" value="1"/>
</dbReference>
<name>A0ABM3WWR1_ERIEU</name>
<proteinExistence type="predicted"/>
<accession>A0ABM3WWR1</accession>